<dbReference type="Pfam" id="PF01075">
    <property type="entry name" value="Glyco_transf_9"/>
    <property type="match status" value="1"/>
</dbReference>
<dbReference type="GO" id="GO:0008713">
    <property type="term" value="F:ADP-heptose-lipopolysaccharide heptosyltransferase activity"/>
    <property type="evidence" value="ECO:0007669"/>
    <property type="project" value="TreeGrafter"/>
</dbReference>
<dbReference type="GO" id="GO:0005829">
    <property type="term" value="C:cytosol"/>
    <property type="evidence" value="ECO:0007669"/>
    <property type="project" value="TreeGrafter"/>
</dbReference>
<accession>E8X1E7</accession>
<dbReference type="PANTHER" id="PTHR30160:SF1">
    <property type="entry name" value="LIPOPOLYSACCHARIDE 1,2-N-ACETYLGLUCOSAMINETRANSFERASE-RELATED"/>
    <property type="match status" value="1"/>
</dbReference>
<dbReference type="CDD" id="cd03789">
    <property type="entry name" value="GT9_LPS_heptosyltransferase"/>
    <property type="match status" value="1"/>
</dbReference>
<dbReference type="Proteomes" id="UP000000343">
    <property type="component" value="Chromosome"/>
</dbReference>
<evidence type="ECO:0000256" key="1">
    <source>
        <dbReference type="ARBA" id="ARBA00022676"/>
    </source>
</evidence>
<name>E8X1E7_GRATM</name>
<keyword evidence="2 4" id="KW-0808">Transferase</keyword>
<keyword evidence="1" id="KW-0328">Glycosyltransferase</keyword>
<dbReference type="EMBL" id="CP002480">
    <property type="protein sequence ID" value="ADW69101.1"/>
    <property type="molecule type" value="Genomic_DNA"/>
</dbReference>
<keyword evidence="3" id="KW-1133">Transmembrane helix</keyword>
<dbReference type="PaxDb" id="1198114-AciX9_2056"/>
<dbReference type="PANTHER" id="PTHR30160">
    <property type="entry name" value="TETRAACYLDISACCHARIDE 4'-KINASE-RELATED"/>
    <property type="match status" value="1"/>
</dbReference>
<sequence>MGGMAKRVKRVLIYRLGSLGDTVVALPALHLIARAFPGAERKLLTNFPINDKAPAAAAVLGKSGLVAGYFRYTVGMRNPFALLRLWFELIRWRPQVLVYLAAARGVSVAKRDSLFFKVCGIPRQVGVPLTDVAQRNTWLGDELGYEPECERLVRNISELGDAEIDRADAWDLRLSIAERARGREMLAAAKGRPLIMFSIGTKLQANDWGKERWRALMVEMGRQYRDHALVFTGVKGESETSEFVAEGWRESAGEDSPVVNLCGKLSPRESAACFAQAQVFLGHDSGPMHLAAAIGAPVVAIFSARNLPRMWFPYGKQHRVIYHEVSCMGCGLERCVVEQKRCLTSIGVDEVVEAVREVLGERVGAGR</sequence>
<dbReference type="STRING" id="1198114.AciX9_2056"/>
<proteinExistence type="predicted"/>
<organism evidence="5">
    <name type="scientific">Granulicella tundricola (strain ATCC BAA-1859 / DSM 23138 / MP5ACTX9)</name>
    <dbReference type="NCBI Taxonomy" id="1198114"/>
    <lineage>
        <taxon>Bacteria</taxon>
        <taxon>Pseudomonadati</taxon>
        <taxon>Acidobacteriota</taxon>
        <taxon>Terriglobia</taxon>
        <taxon>Terriglobales</taxon>
        <taxon>Acidobacteriaceae</taxon>
        <taxon>Granulicella</taxon>
    </lineage>
</organism>
<dbReference type="GO" id="GO:0009244">
    <property type="term" value="P:lipopolysaccharide core region biosynthetic process"/>
    <property type="evidence" value="ECO:0007669"/>
    <property type="project" value="TreeGrafter"/>
</dbReference>
<evidence type="ECO:0000313" key="5">
    <source>
        <dbReference type="Proteomes" id="UP000000343"/>
    </source>
</evidence>
<dbReference type="Gene3D" id="3.40.50.2000">
    <property type="entry name" value="Glycogen Phosphorylase B"/>
    <property type="match status" value="2"/>
</dbReference>
<keyword evidence="3" id="KW-0812">Transmembrane</keyword>
<dbReference type="HOGENOM" id="CLU_038371_0_0_0"/>
<protein>
    <submittedName>
        <fullName evidence="4">Glycosyl transferase family 9</fullName>
    </submittedName>
</protein>
<dbReference type="KEGG" id="acm:AciX9_2056"/>
<gene>
    <name evidence="4" type="ordered locus">AciX9_2056</name>
</gene>
<keyword evidence="3" id="KW-0472">Membrane</keyword>
<dbReference type="AlphaFoldDB" id="E8X1E7"/>
<feature type="transmembrane region" description="Helical" evidence="3">
    <location>
        <begin position="12"/>
        <end position="33"/>
    </location>
</feature>
<reference evidence="5" key="1">
    <citation type="submission" date="2011-01" db="EMBL/GenBank/DDBJ databases">
        <title>Complete sequence of chromosome of Acidobacterium sp. MP5ACTX9.</title>
        <authorList>
            <consortium name="US DOE Joint Genome Institute"/>
            <person name="Lucas S."/>
            <person name="Copeland A."/>
            <person name="Lapidus A."/>
            <person name="Cheng J.-F."/>
            <person name="Goodwin L."/>
            <person name="Pitluck S."/>
            <person name="Teshima H."/>
            <person name="Detter J.C."/>
            <person name="Han C."/>
            <person name="Tapia R."/>
            <person name="Land M."/>
            <person name="Hauser L."/>
            <person name="Kyrpides N."/>
            <person name="Ivanova N."/>
            <person name="Ovchinnikova G."/>
            <person name="Pagani I."/>
            <person name="Rawat S.R."/>
            <person name="Mannisto M."/>
            <person name="Haggblom M.M."/>
            <person name="Woyke T."/>
        </authorList>
    </citation>
    <scope>NUCLEOTIDE SEQUENCE [LARGE SCALE GENOMIC DNA]</scope>
    <source>
        <strain evidence="5">MP5ACTX9</strain>
    </source>
</reference>
<evidence type="ECO:0000256" key="3">
    <source>
        <dbReference type="SAM" id="Phobius"/>
    </source>
</evidence>
<evidence type="ECO:0000256" key="2">
    <source>
        <dbReference type="ARBA" id="ARBA00022679"/>
    </source>
</evidence>
<evidence type="ECO:0000313" key="4">
    <source>
        <dbReference type="EMBL" id="ADW69101.1"/>
    </source>
</evidence>
<dbReference type="SUPFAM" id="SSF53756">
    <property type="entry name" value="UDP-Glycosyltransferase/glycogen phosphorylase"/>
    <property type="match status" value="1"/>
</dbReference>
<dbReference type="InterPro" id="IPR051199">
    <property type="entry name" value="LPS_LOS_Heptosyltrfase"/>
</dbReference>
<dbReference type="eggNOG" id="COG0859">
    <property type="taxonomic scope" value="Bacteria"/>
</dbReference>
<keyword evidence="5" id="KW-1185">Reference proteome</keyword>
<dbReference type="InterPro" id="IPR002201">
    <property type="entry name" value="Glyco_trans_9"/>
</dbReference>